<keyword evidence="10 15" id="KW-0067">ATP-binding</keyword>
<dbReference type="RefSeq" id="WP_048544751.1">
    <property type="nucleotide sequence ID" value="NZ_HF571038.1"/>
</dbReference>
<dbReference type="GO" id="GO:0008270">
    <property type="term" value="F:zinc ion binding"/>
    <property type="evidence" value="ECO:0007669"/>
    <property type="project" value="UniProtKB-UniRule"/>
</dbReference>
<dbReference type="HAMAP" id="MF_02003">
    <property type="entry name" value="Ile_tRNA_synth_type2"/>
    <property type="match status" value="1"/>
</dbReference>
<dbReference type="InterPro" id="IPR013155">
    <property type="entry name" value="M/V/L/I-tRNA-synth_anticd-bd"/>
</dbReference>
<dbReference type="GO" id="GO:0005524">
    <property type="term" value="F:ATP binding"/>
    <property type="evidence" value="ECO:0007669"/>
    <property type="project" value="UniProtKB-UniRule"/>
</dbReference>
<dbReference type="Gene3D" id="3.40.50.620">
    <property type="entry name" value="HUPs"/>
    <property type="match status" value="2"/>
</dbReference>
<evidence type="ECO:0000256" key="9">
    <source>
        <dbReference type="ARBA" id="ARBA00022833"/>
    </source>
</evidence>
<dbReference type="GO" id="GO:0004822">
    <property type="term" value="F:isoleucine-tRNA ligase activity"/>
    <property type="evidence" value="ECO:0007669"/>
    <property type="project" value="UniProtKB-UniRule"/>
</dbReference>
<sequence length="1115" mass="124113">MAYPKASSTGSTAVPSSPRFPAIEEAVLKYWDADGTFKASIDNRPAGENGDNEFIFYDGPPFANGLPHYGHLLTGYVKDVVPRYQTMRGKRVERRFGWDTHGLPAELEAMSQLGIKTKEEILEIGIEAFNAKCRESVMKYTTEWRDYVTRQARWVDFDNDYKTLNPTFMESVLWAFKSLYDKGLVYEGFRILPYCWNDQTPLSNHELRMDDEVYKIRKDPAVTVGYRLQTGPYAGALALIWTTTPWTLPSNMGIAVGPDVDYVFVESEATGKTERYLLAQARVAAYAHDLWPGKDEAAVATRKDPSARIVGRLKGSELVGSTYQPPFPYYEGYANAHQVIAADFVTTEDGTGIVHMSPGFGEDDKAALDRVGVETVVPVGPDGAFIFPVTDYQGLHVFDANPVITEHLKARTFLDGAGAENAGGEADPGPVTEGTVLLRRETYEHSYPHCWRCKQPLLYMAVSSWFVEVTKFKDRMLELNQEISWTPDNVKDGQFGKWLENARDWSISRNRFWGSPIPVWRSDNPQYPRLDVYGSFAELEADFGVLPRNEKGEPDLHRPFIDELTRPNPDDPTGASTMRRVEDVLDVWFDSGSMSFAQVHYPFDNAEWFEHHFPGDFIVEYIGQTRGWFYTLHILATALFDRPAFQSCVSHGIVLGDDGQKMSKSLRNYPDVSEVFDRDGADAMRWFLMASPILRGGNLIVTEEGIRAAVRQAMIPLWNAWYFFALYAGAAGYDAQWRTDSTDGLDRYILAKLREYVGDSQAAQDAYDIPRACELTRGFLDVLSNWYIRRSRDRFWAADGQVDQSSKDAFDTLYTVLEVVCRVAAPLMPLVTEEVWRGLTGERSVHLADWPNAEHLPADHTLVAAMDRIQAICSVGSSLRKAEKLRTRLPLSTLTVVSADAPALQPFSAIVADELNVKTVDIRDLADAHESDFGISQKLNINARAAGPRLGKDVQLAIKGSKSGDWSVASDGTVTAGGLALVDGEYTLETIVDTEGGGSVATGLLPGGGFVVLDTDVSVEQELEGAARDLIREVQKARREAGLDVSDRIALTVAGSEFVVRSVSAHQDLIVGETLATYLHNADGIDDLARDEQGVTEVIIGERYPVRIKVARWQA</sequence>
<comment type="cofactor">
    <cofactor evidence="1 15">
        <name>Zn(2+)</name>
        <dbReference type="ChEBI" id="CHEBI:29105"/>
    </cofactor>
</comment>
<dbReference type="STRING" id="1193518.BN13_160041"/>
<dbReference type="GO" id="GO:0000049">
    <property type="term" value="F:tRNA binding"/>
    <property type="evidence" value="ECO:0007669"/>
    <property type="project" value="InterPro"/>
</dbReference>
<keyword evidence="7 15" id="KW-0479">Metal-binding</keyword>
<dbReference type="GO" id="GO:0002161">
    <property type="term" value="F:aminoacyl-tRNA deacylase activity"/>
    <property type="evidence" value="ECO:0007669"/>
    <property type="project" value="InterPro"/>
</dbReference>
<dbReference type="EC" id="6.1.1.5" evidence="15"/>
<keyword evidence="19" id="KW-1185">Reference proteome</keyword>
<dbReference type="CDD" id="cd07961">
    <property type="entry name" value="Anticodon_Ia_Ile_ABEc"/>
    <property type="match status" value="1"/>
</dbReference>
<dbReference type="SUPFAM" id="SSF52374">
    <property type="entry name" value="Nucleotidylyl transferase"/>
    <property type="match status" value="1"/>
</dbReference>
<dbReference type="InterPro" id="IPR001412">
    <property type="entry name" value="aa-tRNA-synth_I_CS"/>
</dbReference>
<reference evidence="18 19" key="1">
    <citation type="journal article" date="2013" name="ISME J.">
        <title>A metabolic model for members of the genus Tetrasphaera involved in enhanced biological phosphorus removal.</title>
        <authorList>
            <person name="Kristiansen R."/>
            <person name="Nguyen H.T.T."/>
            <person name="Saunders A.M."/>
            <person name="Nielsen J.L."/>
            <person name="Wimmer R."/>
            <person name="Le V.Q."/>
            <person name="McIlroy S.J."/>
            <person name="Petrovski S."/>
            <person name="Seviour R.J."/>
            <person name="Calteau A."/>
            <person name="Nielsen K.L."/>
            <person name="Nielsen P.H."/>
        </authorList>
    </citation>
    <scope>NUCLEOTIDE SEQUENCE [LARGE SCALE GENOMIC DNA]</scope>
    <source>
        <strain evidence="18 19">Ben 74</strain>
    </source>
</reference>
<dbReference type="InterPro" id="IPR009080">
    <property type="entry name" value="tRNAsynth_Ia_anticodon-bd"/>
</dbReference>
<comment type="subunit">
    <text evidence="4 15">Monomer.</text>
</comment>
<dbReference type="EMBL" id="CAJC01000068">
    <property type="protein sequence ID" value="CCI52359.1"/>
    <property type="molecule type" value="Genomic_DNA"/>
</dbReference>
<feature type="short sequence motif" description="'HIGH' region" evidence="15">
    <location>
        <begin position="61"/>
        <end position="71"/>
    </location>
</feature>
<evidence type="ECO:0000256" key="10">
    <source>
        <dbReference type="ARBA" id="ARBA00022840"/>
    </source>
</evidence>
<evidence type="ECO:0000256" key="3">
    <source>
        <dbReference type="ARBA" id="ARBA00007078"/>
    </source>
</evidence>
<evidence type="ECO:0000313" key="19">
    <source>
        <dbReference type="Proteomes" id="UP000035720"/>
    </source>
</evidence>
<dbReference type="PANTHER" id="PTHR42780:SF1">
    <property type="entry name" value="ISOLEUCINE--TRNA LIGASE, CYTOPLASMIC"/>
    <property type="match status" value="1"/>
</dbReference>
<dbReference type="AlphaFoldDB" id="A0A077M734"/>
<dbReference type="Pfam" id="PF00133">
    <property type="entry name" value="tRNA-synt_1"/>
    <property type="match status" value="1"/>
</dbReference>
<feature type="domain" description="Methionyl/Valyl/Leucyl/Isoleucyl-tRNA synthetase anticodon-binding" evidence="17">
    <location>
        <begin position="746"/>
        <end position="892"/>
    </location>
</feature>
<evidence type="ECO:0000256" key="6">
    <source>
        <dbReference type="ARBA" id="ARBA00022598"/>
    </source>
</evidence>
<dbReference type="Pfam" id="PF08264">
    <property type="entry name" value="Anticodon_1"/>
    <property type="match status" value="1"/>
</dbReference>
<comment type="function">
    <text evidence="13 15">Catalyzes the attachment of isoleucine to tRNA(Ile). As IleRS can inadvertently accommodate and process structurally similar amino acids such as valine, to avoid such errors it has two additional distinct tRNA(Ile)-dependent editing activities. One activity is designated as 'pretransfer' editing and involves the hydrolysis of activated Val-AMP. The other activity is designated 'posttransfer' editing and involves deacylation of mischarged Val-tRNA(Ile).</text>
</comment>
<feature type="domain" description="Aminoacyl-tRNA synthetase class Ia" evidence="16">
    <location>
        <begin position="27"/>
        <end position="695"/>
    </location>
</feature>
<dbReference type="PROSITE" id="PS00178">
    <property type="entry name" value="AA_TRNA_LIGASE_I"/>
    <property type="match status" value="1"/>
</dbReference>
<protein>
    <recommendedName>
        <fullName evidence="15">Isoleucine--tRNA ligase</fullName>
        <ecNumber evidence="15">6.1.1.5</ecNumber>
    </recommendedName>
    <alternativeName>
        <fullName evidence="15">Isoleucyl-tRNA synthetase</fullName>
        <shortName evidence="15">IleRS</shortName>
    </alternativeName>
</protein>
<dbReference type="InterPro" id="IPR033709">
    <property type="entry name" value="Anticodon_Ile_ABEc"/>
</dbReference>
<dbReference type="SUPFAM" id="SSF50677">
    <property type="entry name" value="ValRS/IleRS/LeuRS editing domain"/>
    <property type="match status" value="1"/>
</dbReference>
<dbReference type="PRINTS" id="PR00984">
    <property type="entry name" value="TRNASYNTHILE"/>
</dbReference>
<dbReference type="InterPro" id="IPR002301">
    <property type="entry name" value="Ile-tRNA-ligase"/>
</dbReference>
<dbReference type="NCBIfam" id="TIGR00392">
    <property type="entry name" value="ileS"/>
    <property type="match status" value="1"/>
</dbReference>
<keyword evidence="12 15" id="KW-0030">Aminoacyl-tRNA synthetase</keyword>
<dbReference type="FunFam" id="3.40.50.620:FF:000075">
    <property type="entry name" value="Isoleucine--tRNA ligase"/>
    <property type="match status" value="1"/>
</dbReference>
<dbReference type="CDD" id="cd00818">
    <property type="entry name" value="IleRS_core"/>
    <property type="match status" value="1"/>
</dbReference>
<keyword evidence="6 15" id="KW-0436">Ligase</keyword>
<organism evidence="18 19">
    <name type="scientific">Nostocoides jenkinsii Ben 74</name>
    <dbReference type="NCBI Taxonomy" id="1193518"/>
    <lineage>
        <taxon>Bacteria</taxon>
        <taxon>Bacillati</taxon>
        <taxon>Actinomycetota</taxon>
        <taxon>Actinomycetes</taxon>
        <taxon>Micrococcales</taxon>
        <taxon>Intrasporangiaceae</taxon>
        <taxon>Nostocoides</taxon>
    </lineage>
</organism>
<keyword evidence="11 15" id="KW-0648">Protein biosynthesis</keyword>
<dbReference type="PANTHER" id="PTHR42780">
    <property type="entry name" value="SOLEUCYL-TRNA SYNTHETASE"/>
    <property type="match status" value="1"/>
</dbReference>
<accession>A0A077M734</accession>
<comment type="catalytic activity">
    <reaction evidence="14 15">
        <text>tRNA(Ile) + L-isoleucine + ATP = L-isoleucyl-tRNA(Ile) + AMP + diphosphate</text>
        <dbReference type="Rhea" id="RHEA:11060"/>
        <dbReference type="Rhea" id="RHEA-COMP:9666"/>
        <dbReference type="Rhea" id="RHEA-COMP:9695"/>
        <dbReference type="ChEBI" id="CHEBI:30616"/>
        <dbReference type="ChEBI" id="CHEBI:33019"/>
        <dbReference type="ChEBI" id="CHEBI:58045"/>
        <dbReference type="ChEBI" id="CHEBI:78442"/>
        <dbReference type="ChEBI" id="CHEBI:78528"/>
        <dbReference type="ChEBI" id="CHEBI:456215"/>
        <dbReference type="EC" id="6.1.1.5"/>
    </reaction>
</comment>
<feature type="binding site" evidence="15">
    <location>
        <position position="664"/>
    </location>
    <ligand>
        <name>ATP</name>
        <dbReference type="ChEBI" id="CHEBI:30616"/>
    </ligand>
</feature>
<evidence type="ECO:0000256" key="13">
    <source>
        <dbReference type="ARBA" id="ARBA00025217"/>
    </source>
</evidence>
<proteinExistence type="inferred from homology"/>
<comment type="caution">
    <text evidence="18">The sequence shown here is derived from an EMBL/GenBank/DDBJ whole genome shotgun (WGS) entry which is preliminary data.</text>
</comment>
<comment type="subcellular location">
    <subcellularLocation>
        <location evidence="2 15">Cytoplasm</location>
    </subcellularLocation>
</comment>
<evidence type="ECO:0000256" key="1">
    <source>
        <dbReference type="ARBA" id="ARBA00001947"/>
    </source>
</evidence>
<comment type="domain">
    <text evidence="15">IleRS has two distinct active sites: one for aminoacylation and one for editing. The misactivated valine is translocated from the active site to the editing site, which sterically excludes the correctly activated isoleucine. The single editing site contains two valyl binding pockets, one specific for each substrate (Val-AMP or Val-tRNA(Ile)).</text>
</comment>
<comment type="similarity">
    <text evidence="3 15">Belongs to the class-I aminoacyl-tRNA synthetase family. IleS type 2 subfamily.</text>
</comment>
<dbReference type="InterPro" id="IPR002300">
    <property type="entry name" value="aa-tRNA-synth_Ia"/>
</dbReference>
<evidence type="ECO:0000256" key="5">
    <source>
        <dbReference type="ARBA" id="ARBA00022490"/>
    </source>
</evidence>
<dbReference type="Proteomes" id="UP000035720">
    <property type="component" value="Unassembled WGS sequence"/>
</dbReference>
<dbReference type="Pfam" id="PF19302">
    <property type="entry name" value="DUF5915"/>
    <property type="match status" value="1"/>
</dbReference>
<evidence type="ECO:0000256" key="15">
    <source>
        <dbReference type="HAMAP-Rule" id="MF_02003"/>
    </source>
</evidence>
<gene>
    <name evidence="15 18" type="primary">ileS</name>
    <name evidence="18" type="ORF">BN13_160041</name>
</gene>
<keyword evidence="8 15" id="KW-0547">Nucleotide-binding</keyword>
<evidence type="ECO:0000256" key="2">
    <source>
        <dbReference type="ARBA" id="ARBA00004496"/>
    </source>
</evidence>
<evidence type="ECO:0000256" key="11">
    <source>
        <dbReference type="ARBA" id="ARBA00022917"/>
    </source>
</evidence>
<evidence type="ECO:0000256" key="4">
    <source>
        <dbReference type="ARBA" id="ARBA00011245"/>
    </source>
</evidence>
<dbReference type="OrthoDB" id="9810365at2"/>
<evidence type="ECO:0000256" key="14">
    <source>
        <dbReference type="ARBA" id="ARBA00048359"/>
    </source>
</evidence>
<dbReference type="InterPro" id="IPR014729">
    <property type="entry name" value="Rossmann-like_a/b/a_fold"/>
</dbReference>
<dbReference type="Gene3D" id="3.90.740.10">
    <property type="entry name" value="Valyl/Leucyl/Isoleucyl-tRNA synthetase, editing domain"/>
    <property type="match status" value="1"/>
</dbReference>
<feature type="short sequence motif" description="'KMSKS' region" evidence="15">
    <location>
        <begin position="661"/>
        <end position="665"/>
    </location>
</feature>
<evidence type="ECO:0000256" key="8">
    <source>
        <dbReference type="ARBA" id="ARBA00022741"/>
    </source>
</evidence>
<evidence type="ECO:0000313" key="18">
    <source>
        <dbReference type="EMBL" id="CCI52359.1"/>
    </source>
</evidence>
<evidence type="ECO:0000256" key="7">
    <source>
        <dbReference type="ARBA" id="ARBA00022723"/>
    </source>
</evidence>
<dbReference type="GO" id="GO:0005737">
    <property type="term" value="C:cytoplasm"/>
    <property type="evidence" value="ECO:0007669"/>
    <property type="project" value="UniProtKB-SubCell"/>
</dbReference>
<dbReference type="InterPro" id="IPR023586">
    <property type="entry name" value="Ile-tRNA-ligase_type2"/>
</dbReference>
<dbReference type="SUPFAM" id="SSF47323">
    <property type="entry name" value="Anticodon-binding domain of a subclass of class I aminoacyl-tRNA synthetases"/>
    <property type="match status" value="1"/>
</dbReference>
<dbReference type="Gene3D" id="1.10.730.10">
    <property type="entry name" value="Isoleucyl-tRNA Synthetase, Domain 1"/>
    <property type="match status" value="1"/>
</dbReference>
<evidence type="ECO:0000256" key="12">
    <source>
        <dbReference type="ARBA" id="ARBA00023146"/>
    </source>
</evidence>
<dbReference type="InterPro" id="IPR009008">
    <property type="entry name" value="Val/Leu/Ile-tRNA-synth_edit"/>
</dbReference>
<keyword evidence="9 15" id="KW-0862">Zinc</keyword>
<dbReference type="GO" id="GO:0006428">
    <property type="term" value="P:isoleucyl-tRNA aminoacylation"/>
    <property type="evidence" value="ECO:0007669"/>
    <property type="project" value="UniProtKB-UniRule"/>
</dbReference>
<evidence type="ECO:0000259" key="17">
    <source>
        <dbReference type="Pfam" id="PF08264"/>
    </source>
</evidence>
<keyword evidence="5 15" id="KW-0963">Cytoplasm</keyword>
<evidence type="ECO:0000259" key="16">
    <source>
        <dbReference type="Pfam" id="PF00133"/>
    </source>
</evidence>
<dbReference type="FunFam" id="3.40.50.620:FF:000063">
    <property type="entry name" value="Isoleucine--tRNA ligase"/>
    <property type="match status" value="1"/>
</dbReference>
<name>A0A077M734_9MICO</name>